<dbReference type="RefSeq" id="WP_382396401.1">
    <property type="nucleotide sequence ID" value="NZ_JBHTCQ010000004.1"/>
</dbReference>
<dbReference type="InterPro" id="IPR006748">
    <property type="entry name" value="NH2Glyco/OHUrea_AB-resist_kin"/>
</dbReference>
<name>A0ABW2QCV4_9MICO</name>
<dbReference type="SUPFAM" id="SSF56112">
    <property type="entry name" value="Protein kinase-like (PK-like)"/>
    <property type="match status" value="1"/>
</dbReference>
<keyword evidence="2" id="KW-1185">Reference proteome</keyword>
<evidence type="ECO:0000313" key="1">
    <source>
        <dbReference type="EMBL" id="MFC7406874.1"/>
    </source>
</evidence>
<sequence length="315" mass="33803">MSGPEITPALASQIGRTADGAAWLERLPGLVADARSRWGLSLGSPFTDGSAGWTAPGRTADGEDVVVKISFPHEEAVAEVDGLRIWSGRGGPELLDHHRESWSLLLRRVRPGHVLEADHELGQRRPEDRLEVASELLGRLHAAAPGSAELPELADYTARLAGLLRERAGRHAASLEADPGLLAEAAHLLEVLPAERAGTVVHGDFNPGNLLAEDRDGRRGWVAIDPKPMLGDPAYDPVPLIAQVADPFREEDVTGLLRARTAVVCGATGLDPARVAAWGLARMVESALWLAEEVADRDGALNQLREAREWSRLAV</sequence>
<organism evidence="1 2">
    <name type="scientific">Georgenia alba</name>
    <dbReference type="NCBI Taxonomy" id="2233858"/>
    <lineage>
        <taxon>Bacteria</taxon>
        <taxon>Bacillati</taxon>
        <taxon>Actinomycetota</taxon>
        <taxon>Actinomycetes</taxon>
        <taxon>Micrococcales</taxon>
        <taxon>Bogoriellaceae</taxon>
        <taxon>Georgenia</taxon>
    </lineage>
</organism>
<dbReference type="EMBL" id="JBHTCQ010000004">
    <property type="protein sequence ID" value="MFC7406874.1"/>
    <property type="molecule type" value="Genomic_DNA"/>
</dbReference>
<dbReference type="Proteomes" id="UP001596455">
    <property type="component" value="Unassembled WGS sequence"/>
</dbReference>
<dbReference type="Pfam" id="PF04655">
    <property type="entry name" value="APH_6_hur"/>
    <property type="match status" value="1"/>
</dbReference>
<protein>
    <submittedName>
        <fullName evidence="1">Aminoglycoside phosphotransferase family protein</fullName>
    </submittedName>
</protein>
<accession>A0ABW2QCV4</accession>
<proteinExistence type="predicted"/>
<dbReference type="Gene3D" id="3.90.1200.10">
    <property type="match status" value="1"/>
</dbReference>
<dbReference type="InterPro" id="IPR011009">
    <property type="entry name" value="Kinase-like_dom_sf"/>
</dbReference>
<comment type="caution">
    <text evidence="1">The sequence shown here is derived from an EMBL/GenBank/DDBJ whole genome shotgun (WGS) entry which is preliminary data.</text>
</comment>
<gene>
    <name evidence="1" type="ORF">ACFQQL_17270</name>
</gene>
<evidence type="ECO:0000313" key="2">
    <source>
        <dbReference type="Proteomes" id="UP001596455"/>
    </source>
</evidence>
<reference evidence="2" key="1">
    <citation type="journal article" date="2019" name="Int. J. Syst. Evol. Microbiol.">
        <title>The Global Catalogue of Microorganisms (GCM) 10K type strain sequencing project: providing services to taxonomists for standard genome sequencing and annotation.</title>
        <authorList>
            <consortium name="The Broad Institute Genomics Platform"/>
            <consortium name="The Broad Institute Genome Sequencing Center for Infectious Disease"/>
            <person name="Wu L."/>
            <person name="Ma J."/>
        </authorList>
    </citation>
    <scope>NUCLEOTIDE SEQUENCE [LARGE SCALE GENOMIC DNA]</scope>
    <source>
        <strain evidence="2">JCM 1490</strain>
    </source>
</reference>